<keyword evidence="1" id="KW-1133">Transmembrane helix</keyword>
<organism evidence="2 3">
    <name type="scientific">Phytopseudomonas seleniipraecipitans</name>
    <dbReference type="NCBI Taxonomy" id="640205"/>
    <lineage>
        <taxon>Bacteria</taxon>
        <taxon>Pseudomonadati</taxon>
        <taxon>Pseudomonadota</taxon>
        <taxon>Gammaproteobacteria</taxon>
        <taxon>Pseudomonadales</taxon>
        <taxon>Pseudomonadaceae</taxon>
        <taxon>Phytopseudomonas</taxon>
    </lineage>
</organism>
<keyword evidence="1" id="KW-0472">Membrane</keyword>
<feature type="transmembrane region" description="Helical" evidence="1">
    <location>
        <begin position="113"/>
        <end position="131"/>
    </location>
</feature>
<feature type="transmembrane region" description="Helical" evidence="1">
    <location>
        <begin position="64"/>
        <end position="88"/>
    </location>
</feature>
<evidence type="ECO:0000313" key="2">
    <source>
        <dbReference type="EMBL" id="UUD65055.1"/>
    </source>
</evidence>
<gene>
    <name evidence="2" type="ORF">D16iCDA_05090</name>
</gene>
<evidence type="ECO:0000256" key="1">
    <source>
        <dbReference type="SAM" id="Phobius"/>
    </source>
</evidence>
<dbReference type="EMBL" id="CP076114">
    <property type="protein sequence ID" value="UUD65055.1"/>
    <property type="molecule type" value="Genomic_DNA"/>
</dbReference>
<feature type="transmembrane region" description="Helical" evidence="1">
    <location>
        <begin position="6"/>
        <end position="25"/>
    </location>
</feature>
<feature type="transmembrane region" description="Helical" evidence="1">
    <location>
        <begin position="183"/>
        <end position="204"/>
    </location>
</feature>
<name>A0ABY5JAK9_9GAMM</name>
<dbReference type="RefSeq" id="WP_164090941.1">
    <property type="nucleotide sequence ID" value="NZ_CP076114.1"/>
</dbReference>
<evidence type="ECO:0000313" key="3">
    <source>
        <dbReference type="Proteomes" id="UP000887421"/>
    </source>
</evidence>
<feature type="transmembrane region" description="Helical" evidence="1">
    <location>
        <begin position="143"/>
        <end position="162"/>
    </location>
</feature>
<protein>
    <submittedName>
        <fullName evidence="2">Uncharacterized protein</fullName>
    </submittedName>
</protein>
<proteinExistence type="predicted"/>
<feature type="transmembrane region" description="Helical" evidence="1">
    <location>
        <begin position="37"/>
        <end position="58"/>
    </location>
</feature>
<keyword evidence="1" id="KW-0812">Transmembrane</keyword>
<keyword evidence="3" id="KW-1185">Reference proteome</keyword>
<reference evidence="2" key="1">
    <citation type="submission" date="2021-05" db="EMBL/GenBank/DDBJ databases">
        <title>Complete genome sequence of Pseudomonas seleniipraecipitans strain D1-6.</title>
        <authorList>
            <person name="Lafi F."/>
            <person name="Eida A."/>
            <person name="Alam I."/>
            <person name="Hert H."/>
            <person name="Saad M."/>
        </authorList>
    </citation>
    <scope>NUCLEOTIDE SEQUENCE</scope>
    <source>
        <strain evidence="2">D1-6</strain>
    </source>
</reference>
<accession>A0ABY5JAK9</accession>
<dbReference type="Proteomes" id="UP000887421">
    <property type="component" value="Chromosome"/>
</dbReference>
<sequence length="272" mass="31267">MSTKLGAIHYIKITLVVLSLASAHYSGFMSQVPFEMISITAVDFLPAFISVFVFYFVLSYSIARVFAFGLSQFYMSVFYSMLVLPLWLRKKWPEKFRKSGVKTYKEITKLDPFIYWLILGCILVYVFNFSYLKFDYFKIGGHVKFLAISVFVALIFKAGFTIRNPLVVFKRMVNKRRVAYRRSLLKAFIYFLTGFSLGLSFYAGVLRYDKVVAEDAVNLKIGEYSRFVNLLVSSGGAFLAVDKSQELEVYIYAKDNVLVTLTEKPKEPEGEK</sequence>